<organism evidence="2">
    <name type="scientific">Aquarana catesbeiana</name>
    <name type="common">American bullfrog</name>
    <name type="synonym">Rana catesbeiana</name>
    <dbReference type="NCBI Taxonomy" id="8400"/>
    <lineage>
        <taxon>Eukaryota</taxon>
        <taxon>Metazoa</taxon>
        <taxon>Chordata</taxon>
        <taxon>Craniata</taxon>
        <taxon>Vertebrata</taxon>
        <taxon>Euteleostomi</taxon>
        <taxon>Amphibia</taxon>
        <taxon>Batrachia</taxon>
        <taxon>Anura</taxon>
        <taxon>Neobatrachia</taxon>
        <taxon>Ranoidea</taxon>
        <taxon>Ranidae</taxon>
        <taxon>Aquarana</taxon>
    </lineage>
</organism>
<evidence type="ECO:0000256" key="1">
    <source>
        <dbReference type="SAM" id="Phobius"/>
    </source>
</evidence>
<dbReference type="EMBL" id="KV930408">
    <property type="protein sequence ID" value="PIO30922.1"/>
    <property type="molecule type" value="Genomic_DNA"/>
</dbReference>
<protein>
    <submittedName>
        <fullName evidence="2">Uncharacterized protein</fullName>
    </submittedName>
</protein>
<sequence>MECMAISTVSILYLLTIGCYIFIVLKQGNCFQTKLYLLNLAVVENKVFFNVKIMCCI</sequence>
<dbReference type="AlphaFoldDB" id="A0A2G9RST3"/>
<accession>A0A2G9RST3</accession>
<evidence type="ECO:0000313" key="2">
    <source>
        <dbReference type="EMBL" id="PIO30922.1"/>
    </source>
</evidence>
<keyword evidence="1" id="KW-1133">Transmembrane helix</keyword>
<reference evidence="2" key="1">
    <citation type="submission" date="2017-08" db="EMBL/GenBank/DDBJ databases">
        <title>Assembly of the North American Bullfrog Genome.</title>
        <authorList>
            <person name="Warren R.L."/>
            <person name="Vandervalk B.P."/>
            <person name="Kucuk E."/>
            <person name="Birol I."/>
            <person name="Helbing C."/>
            <person name="Pandoh P."/>
            <person name="Behsaz B."/>
            <person name="Mohamadi H."/>
            <person name="Chu J."/>
            <person name="Jackman S."/>
            <person name="Hammond S.A."/>
            <person name="Veldhoen N."/>
            <person name="Kirk H."/>
            <person name="Zhao Y."/>
            <person name="Coope R."/>
            <person name="Pleasance S."/>
            <person name="Moore R."/>
            <person name="Holt R."/>
        </authorList>
    </citation>
    <scope>NUCLEOTIDE SEQUENCE</scope>
    <source>
        <strain evidence="2">Bruno</strain>
        <tissue evidence="2">Liver</tissue>
    </source>
</reference>
<keyword evidence="1" id="KW-0472">Membrane</keyword>
<proteinExistence type="predicted"/>
<feature type="transmembrane region" description="Helical" evidence="1">
    <location>
        <begin position="6"/>
        <end position="25"/>
    </location>
</feature>
<keyword evidence="1" id="KW-0812">Transmembrane</keyword>
<name>A0A2G9RST3_AQUCT</name>
<gene>
    <name evidence="2" type="ORF">AB205_0113810</name>
</gene>